<comment type="caution">
    <text evidence="2">The sequence shown here is derived from an EMBL/GenBank/DDBJ whole genome shotgun (WGS) entry which is preliminary data.</text>
</comment>
<feature type="signal peptide" evidence="1">
    <location>
        <begin position="1"/>
        <end position="17"/>
    </location>
</feature>
<dbReference type="InterPro" id="IPR024338">
    <property type="entry name" value="MID1/Yam8"/>
</dbReference>
<keyword evidence="3" id="KW-1185">Reference proteome</keyword>
<sequence>MHLGTLFWLLNVAVAYAQTSRRLDINSVSSFNASSSSSFIVPAAGQLTVSVALCSSSNPRFFVTNASTTSIPSSSGGQDVFEIFLSDGHGNWTGKFDGGGLLAIEASGEVPFEVGVSDNGPMHQALSDPAFLGDTTANQAIIFSYPFAAWDFAEPRYPNYTLPQANLTAPTPPSSAPNFTIFVSTTTSSALNSLPKTGCALNAQRSEGVVSSQSAWLKDESGWREQWILSQLAPSTNYTAFVIQDGTKISRPIMFVTKSATFACPLAASLPYCPGIAYSVPLPAPPSADAVYDASNLPESITEPLISSLTNFTTSLLTFACGRDWYSPIVSCADCQREYRKWLCTISFPRCGEASPNGSNTLTRSSADPSATGVRADAFAQQVLSALVPQPTSAKSRNENFPDMGSEYSVLLPCLETCNAVDRACPSFLGFRCPVRRFNAAASYGVGYIDSGDEDGEAGRGMTGVAQDTFGNIWCNAG</sequence>
<gene>
    <name evidence="2" type="ORF">HGRIS_010663</name>
</gene>
<dbReference type="Pfam" id="PF12929">
    <property type="entry name" value="Mid1"/>
    <property type="match status" value="1"/>
</dbReference>
<proteinExistence type="predicted"/>
<evidence type="ECO:0000313" key="2">
    <source>
        <dbReference type="EMBL" id="KAL0948037.1"/>
    </source>
</evidence>
<accession>A0ABR3IXH0</accession>
<name>A0ABR3IXH0_9AGAR</name>
<evidence type="ECO:0000256" key="1">
    <source>
        <dbReference type="SAM" id="SignalP"/>
    </source>
</evidence>
<dbReference type="PANTHER" id="PTHR39142:SF1">
    <property type="entry name" value="AEL197CP"/>
    <property type="match status" value="1"/>
</dbReference>
<dbReference type="EMBL" id="JASNQZ010000014">
    <property type="protein sequence ID" value="KAL0948037.1"/>
    <property type="molecule type" value="Genomic_DNA"/>
</dbReference>
<dbReference type="Proteomes" id="UP001556367">
    <property type="component" value="Unassembled WGS sequence"/>
</dbReference>
<evidence type="ECO:0000313" key="3">
    <source>
        <dbReference type="Proteomes" id="UP001556367"/>
    </source>
</evidence>
<feature type="chain" id="PRO_5045477454" evidence="1">
    <location>
        <begin position="18"/>
        <end position="478"/>
    </location>
</feature>
<organism evidence="2 3">
    <name type="scientific">Hohenbuehelia grisea</name>
    <dbReference type="NCBI Taxonomy" id="104357"/>
    <lineage>
        <taxon>Eukaryota</taxon>
        <taxon>Fungi</taxon>
        <taxon>Dikarya</taxon>
        <taxon>Basidiomycota</taxon>
        <taxon>Agaricomycotina</taxon>
        <taxon>Agaricomycetes</taxon>
        <taxon>Agaricomycetidae</taxon>
        <taxon>Agaricales</taxon>
        <taxon>Pleurotineae</taxon>
        <taxon>Pleurotaceae</taxon>
        <taxon>Hohenbuehelia</taxon>
    </lineage>
</organism>
<protein>
    <submittedName>
        <fullName evidence="2">Uncharacterized protein</fullName>
    </submittedName>
</protein>
<reference evidence="3" key="1">
    <citation type="submission" date="2024-06" db="EMBL/GenBank/DDBJ databases">
        <title>Multi-omics analyses provide insights into the biosynthesis of the anticancer antibiotic pleurotin in Hohenbuehelia grisea.</title>
        <authorList>
            <person name="Weaver J.A."/>
            <person name="Alberti F."/>
        </authorList>
    </citation>
    <scope>NUCLEOTIDE SEQUENCE [LARGE SCALE GENOMIC DNA]</scope>
    <source>
        <strain evidence="3">T-177</strain>
    </source>
</reference>
<dbReference type="PANTHER" id="PTHR39142">
    <property type="entry name" value="MID1P"/>
    <property type="match status" value="1"/>
</dbReference>
<keyword evidence="1" id="KW-0732">Signal</keyword>